<dbReference type="Gene3D" id="3.40.190.80">
    <property type="match status" value="1"/>
</dbReference>
<dbReference type="PANTHER" id="PTHR43028:SF3">
    <property type="entry name" value="INOSITOL POLYPHOSPHATE 1-PHOSPHATASE"/>
    <property type="match status" value="1"/>
</dbReference>
<dbReference type="InterPro" id="IPR044897">
    <property type="entry name" value="INPP1_dom_1"/>
</dbReference>
<dbReference type="GO" id="GO:0046854">
    <property type="term" value="P:phosphatidylinositol phosphate biosynthetic process"/>
    <property type="evidence" value="ECO:0007669"/>
    <property type="project" value="InterPro"/>
</dbReference>
<organism evidence="3">
    <name type="scientific">Petromyzon marinus</name>
    <name type="common">Sea lamprey</name>
    <dbReference type="NCBI Taxonomy" id="7757"/>
    <lineage>
        <taxon>Eukaryota</taxon>
        <taxon>Metazoa</taxon>
        <taxon>Chordata</taxon>
        <taxon>Craniata</taxon>
        <taxon>Vertebrata</taxon>
        <taxon>Cyclostomata</taxon>
        <taxon>Hyperoartia</taxon>
        <taxon>Petromyzontiformes</taxon>
        <taxon>Petromyzontidae</taxon>
        <taxon>Petromyzon</taxon>
    </lineage>
</organism>
<feature type="binding site" evidence="2">
    <location>
        <position position="156"/>
    </location>
    <ligand>
        <name>Mg(2+)</name>
        <dbReference type="ChEBI" id="CHEBI:18420"/>
        <label>1</label>
        <note>catalytic</note>
    </ligand>
</feature>
<dbReference type="SUPFAM" id="SSF56655">
    <property type="entry name" value="Carbohydrate phosphatase"/>
    <property type="match status" value="1"/>
</dbReference>
<feature type="binding site" evidence="2">
    <location>
        <position position="154"/>
    </location>
    <ligand>
        <name>Mg(2+)</name>
        <dbReference type="ChEBI" id="CHEBI:18420"/>
        <label>1</label>
        <note>catalytic</note>
    </ligand>
</feature>
<dbReference type="Gene3D" id="4.10.460.10">
    <property type="entry name" value="Inositol Polyphosphate 1-phosphatase, domain 1"/>
    <property type="match status" value="1"/>
</dbReference>
<dbReference type="OMA" id="KGSTFRW"/>
<name>S4R9R2_PETMA</name>
<dbReference type="Gene3D" id="3.30.540.10">
    <property type="entry name" value="Fructose-1,6-Bisphosphatase, subunit A, domain 1"/>
    <property type="match status" value="1"/>
</dbReference>
<protein>
    <submittedName>
        <fullName evidence="3">Si:ch211-160o17.2</fullName>
    </submittedName>
</protein>
<dbReference type="InterPro" id="IPR020550">
    <property type="entry name" value="Inositol_monophosphatase_CS"/>
</dbReference>
<dbReference type="InterPro" id="IPR050725">
    <property type="entry name" value="CysQ/Inositol_MonoPase"/>
</dbReference>
<dbReference type="STRING" id="7757.ENSPMAP00000001943"/>
<dbReference type="Ensembl" id="ENSPMAT00000001953.1">
    <property type="protein sequence ID" value="ENSPMAP00000001943.1"/>
    <property type="gene ID" value="ENSPMAG00000001769.1"/>
</dbReference>
<evidence type="ECO:0000256" key="1">
    <source>
        <dbReference type="ARBA" id="ARBA00009759"/>
    </source>
</evidence>
<feature type="binding site" evidence="2">
    <location>
        <position position="303"/>
    </location>
    <ligand>
        <name>Mg(2+)</name>
        <dbReference type="ChEBI" id="CHEBI:18420"/>
        <label>1</label>
        <note>catalytic</note>
    </ligand>
</feature>
<proteinExistence type="inferred from homology"/>
<dbReference type="AlphaFoldDB" id="S4R9R2"/>
<dbReference type="FunFam" id="4.10.460.10:FF:000001">
    <property type="entry name" value="Inositol polyphosphate 1-phosphatase"/>
    <property type="match status" value="1"/>
</dbReference>
<dbReference type="HOGENOM" id="CLU_043868_2_0_1"/>
<feature type="binding site" evidence="2">
    <location>
        <position position="157"/>
    </location>
    <ligand>
        <name>Mg(2+)</name>
        <dbReference type="ChEBI" id="CHEBI:18420"/>
        <label>1</label>
        <note>catalytic</note>
    </ligand>
</feature>
<evidence type="ECO:0000313" key="3">
    <source>
        <dbReference type="Ensembl" id="ENSPMAP00000001943.1"/>
    </source>
</evidence>
<dbReference type="InterPro" id="IPR000760">
    <property type="entry name" value="Inositol_monophosphatase-like"/>
</dbReference>
<reference evidence="3" key="2">
    <citation type="submission" date="2025-09" db="UniProtKB">
        <authorList>
            <consortium name="Ensembl"/>
        </authorList>
    </citation>
    <scope>IDENTIFICATION</scope>
</reference>
<sequence>MAEILASLLEVAEKAANIARVCRAEEALFRLLVEEKTGDDKNKKFLSDFKTLADVLIQEAIKHYVGKKFPGLAGHIYGEESNKFTNSLGETVYIEVRATPADTAELLTLVLDGNHQAARLLAEAVHSDSGLAPDPRLKDIAVKLEPEDLGVWVDPIDSTNQYIEGASDDKGRGGVFEHGLQCVTVLVGAYGRHDGLPIMGVVNQPFVRRDPQTGRWSGKGFWGLCYDGVRVSSIQGPPHSVDLSVVMSGSEGEHVRLAMGKLCGGDSERVRLVAGAGYKALCVAEGFVSAYVCTKPKTTYAWDSCAPHAVLRSLGGGVANLRRCMASYRQGVTERGEEGKEPPQLVYHQPFPNGKGAEMWANMDGFVAYRSPAVLQAALLALAECER</sequence>
<accession>S4R9R2</accession>
<dbReference type="GO" id="GO:0004441">
    <property type="term" value="F:inositol-1,4-bisphosphate 1-phosphatase activity"/>
    <property type="evidence" value="ECO:0007669"/>
    <property type="project" value="TreeGrafter"/>
</dbReference>
<dbReference type="GeneTree" id="ENSGT00940000156785"/>
<dbReference type="Pfam" id="PF00459">
    <property type="entry name" value="Inositol_P"/>
    <property type="match status" value="1"/>
</dbReference>
<dbReference type="GO" id="GO:0046872">
    <property type="term" value="F:metal ion binding"/>
    <property type="evidence" value="ECO:0007669"/>
    <property type="project" value="UniProtKB-KW"/>
</dbReference>
<comment type="cofactor">
    <cofactor evidence="2">
        <name>Mg(2+)</name>
        <dbReference type="ChEBI" id="CHEBI:18420"/>
    </cofactor>
</comment>
<dbReference type="PROSITE" id="PS00630">
    <property type="entry name" value="IMP_2"/>
    <property type="match status" value="1"/>
</dbReference>
<keyword evidence="2" id="KW-0460">Magnesium</keyword>
<reference evidence="3" key="1">
    <citation type="submission" date="2025-08" db="UniProtKB">
        <authorList>
            <consortium name="Ensembl"/>
        </authorList>
    </citation>
    <scope>IDENTIFICATION</scope>
</reference>
<keyword evidence="2" id="KW-0479">Metal-binding</keyword>
<evidence type="ECO:0000256" key="2">
    <source>
        <dbReference type="PIRSR" id="PIRSR600760-2"/>
    </source>
</evidence>
<feature type="binding site" evidence="2">
    <location>
        <position position="79"/>
    </location>
    <ligand>
        <name>Mg(2+)</name>
        <dbReference type="ChEBI" id="CHEBI:18420"/>
        <label>1</label>
        <note>catalytic</note>
    </ligand>
</feature>
<dbReference type="PANTHER" id="PTHR43028">
    <property type="entry name" value="3'(2'),5'-BISPHOSPHATE NUCLEOTIDASE 1"/>
    <property type="match status" value="1"/>
</dbReference>
<comment type="similarity">
    <text evidence="1">Belongs to the inositol monophosphatase superfamily.</text>
</comment>